<evidence type="ECO:0000313" key="2">
    <source>
        <dbReference type="Proteomes" id="UP000555393"/>
    </source>
</evidence>
<comment type="caution">
    <text evidence="1">The sequence shown here is derived from an EMBL/GenBank/DDBJ whole genome shotgun (WGS) entry which is preliminary data.</text>
</comment>
<organism evidence="1 2">
    <name type="scientific">Paenochrobactrum gallinarii</name>
    <dbReference type="NCBI Taxonomy" id="643673"/>
    <lineage>
        <taxon>Bacteria</taxon>
        <taxon>Pseudomonadati</taxon>
        <taxon>Pseudomonadota</taxon>
        <taxon>Alphaproteobacteria</taxon>
        <taxon>Hyphomicrobiales</taxon>
        <taxon>Brucellaceae</taxon>
        <taxon>Paenochrobactrum</taxon>
    </lineage>
</organism>
<keyword evidence="2" id="KW-1185">Reference proteome</keyword>
<dbReference type="Proteomes" id="UP000555393">
    <property type="component" value="Unassembled WGS sequence"/>
</dbReference>
<sequence length="33" mass="3516">MNAVKFSDEQIAFVLKQAAQASLPSLPSLQIGI</sequence>
<evidence type="ECO:0000313" key="1">
    <source>
        <dbReference type="EMBL" id="MBB6262053.1"/>
    </source>
</evidence>
<proteinExistence type="predicted"/>
<dbReference type="EMBL" id="JACIIU010000016">
    <property type="protein sequence ID" value="MBB6262053.1"/>
    <property type="molecule type" value="Genomic_DNA"/>
</dbReference>
<protein>
    <submittedName>
        <fullName evidence="1">Uncharacterized protein</fullName>
    </submittedName>
</protein>
<reference evidence="1 2" key="1">
    <citation type="submission" date="2020-08" db="EMBL/GenBank/DDBJ databases">
        <title>Genomic Encyclopedia of Type Strains, Phase IV (KMG-IV): sequencing the most valuable type-strain genomes for metagenomic binning, comparative biology and taxonomic classification.</title>
        <authorList>
            <person name="Goeker M."/>
        </authorList>
    </citation>
    <scope>NUCLEOTIDE SEQUENCE [LARGE SCALE GENOMIC DNA]</scope>
    <source>
        <strain evidence="1 2">DSM 22336</strain>
    </source>
</reference>
<gene>
    <name evidence="1" type="ORF">FHS77_002621</name>
</gene>
<dbReference type="AlphaFoldDB" id="A0A841LV72"/>
<name>A0A841LV72_9HYPH</name>
<accession>A0A841LV72</accession>